<evidence type="ECO:0000256" key="3">
    <source>
        <dbReference type="ARBA" id="ARBA00070878"/>
    </source>
</evidence>
<accession>A0A023F8D8</accession>
<keyword evidence="1" id="KW-0343">GTPase activation</keyword>
<dbReference type="InterPro" id="IPR050302">
    <property type="entry name" value="Rab_GAP_TBC_domain"/>
</dbReference>
<dbReference type="SMART" id="SM00164">
    <property type="entry name" value="TBC"/>
    <property type="match status" value="1"/>
</dbReference>
<proteinExistence type="evidence at transcript level"/>
<dbReference type="InterPro" id="IPR000195">
    <property type="entry name" value="Rab-GAP-TBC_dom"/>
</dbReference>
<sequence length="338" mass="39123">MSSNFSKVDEYGFERPDDFDYVTYESFMSQYLKILAKRSRKWTRAMAKQRLLRKQHTLKREIRKGIPNEHREQIWLYVSGAADDRSVNVDLYQKLLNSKHDTTLVEIIRTDLPRTFPDNIFFNSGDEYQEQLFRVLVAYGHHNKVTGYCQGMNYIAGLLLLVTKNEDSTFWLLKTLVERILPDYYSNTMDGLLTDIDVISELVGSKFPAVNAHLSHLGLPWPVVLTKWLVCLYCEVLPTETVLRIWDCLFSEGSKILLRVAVTLIALHRSEILACDQFLDVSDCLKTIVKGPKVIHCHKFVKSIFKVPGKISSKQISRLRESLATTRKAKNKEQNKEE</sequence>
<protein>
    <recommendedName>
        <fullName evidence="3">Growth hormone-regulated TBC protein 1</fullName>
    </recommendedName>
</protein>
<dbReference type="Gene3D" id="1.10.8.270">
    <property type="entry name" value="putative rabgap domain of human tbc1 domain family member 14 like domains"/>
    <property type="match status" value="1"/>
</dbReference>
<name>A0A023F8D8_TRIIF</name>
<dbReference type="AlphaFoldDB" id="A0A023F8D8"/>
<evidence type="ECO:0000313" key="5">
    <source>
        <dbReference type="EMBL" id="JAC17601.1"/>
    </source>
</evidence>
<comment type="function">
    <text evidence="2">May act as a GTPase-activating protein for Rab family protein(s).</text>
</comment>
<dbReference type="PROSITE" id="PS50086">
    <property type="entry name" value="TBC_RABGAP"/>
    <property type="match status" value="1"/>
</dbReference>
<dbReference type="Pfam" id="PF00566">
    <property type="entry name" value="RabGAP-TBC"/>
    <property type="match status" value="1"/>
</dbReference>
<evidence type="ECO:0000256" key="2">
    <source>
        <dbReference type="ARBA" id="ARBA00043879"/>
    </source>
</evidence>
<dbReference type="Gene3D" id="1.10.472.80">
    <property type="entry name" value="Ypt/Rab-GAP domain of gyp1p, domain 3"/>
    <property type="match status" value="1"/>
</dbReference>
<organism evidence="5">
    <name type="scientific">Triatoma infestans</name>
    <name type="common">Assassin bug</name>
    <dbReference type="NCBI Taxonomy" id="30076"/>
    <lineage>
        <taxon>Eukaryota</taxon>
        <taxon>Metazoa</taxon>
        <taxon>Ecdysozoa</taxon>
        <taxon>Arthropoda</taxon>
        <taxon>Hexapoda</taxon>
        <taxon>Insecta</taxon>
        <taxon>Pterygota</taxon>
        <taxon>Neoptera</taxon>
        <taxon>Paraneoptera</taxon>
        <taxon>Hemiptera</taxon>
        <taxon>Heteroptera</taxon>
        <taxon>Panheteroptera</taxon>
        <taxon>Cimicomorpha</taxon>
        <taxon>Reduviidae</taxon>
        <taxon>Triatominae</taxon>
        <taxon>Triatoma</taxon>
    </lineage>
</organism>
<evidence type="ECO:0000256" key="1">
    <source>
        <dbReference type="ARBA" id="ARBA00022468"/>
    </source>
</evidence>
<dbReference type="InterPro" id="IPR035969">
    <property type="entry name" value="Rab-GAP_TBC_sf"/>
</dbReference>
<dbReference type="GO" id="GO:0031267">
    <property type="term" value="F:small GTPase binding"/>
    <property type="evidence" value="ECO:0007669"/>
    <property type="project" value="TreeGrafter"/>
</dbReference>
<dbReference type="EMBL" id="GBBI01001111">
    <property type="protein sequence ID" value="JAC17601.1"/>
    <property type="molecule type" value="mRNA"/>
</dbReference>
<dbReference type="FunFam" id="1.10.8.270:FF:000016">
    <property type="entry name" value="TBC1 domain family member 2A"/>
    <property type="match status" value="1"/>
</dbReference>
<dbReference type="SUPFAM" id="SSF47923">
    <property type="entry name" value="Ypt/Rab-GAP domain of gyp1p"/>
    <property type="match status" value="2"/>
</dbReference>
<reference evidence="5" key="1">
    <citation type="journal article" date="2014" name="PLoS Negl. Trop. Dis.">
        <title>An updated insight into the Sialotranscriptome of Triatoma infestans: developmental stage and geographic variations.</title>
        <authorList>
            <person name="Schwarz A."/>
            <person name="Medrano-Mercado N."/>
            <person name="Schaub G.A."/>
            <person name="Struchiner C.J."/>
            <person name="Bargues M.D."/>
            <person name="Levy M.Z."/>
            <person name="Ribeiro J.M."/>
        </authorList>
    </citation>
    <scope>NUCLEOTIDE SEQUENCE</scope>
    <source>
        <strain evidence="5">Chile</strain>
        <tissue evidence="5">Salivary glands</tissue>
    </source>
</reference>
<feature type="domain" description="Rab-GAP TBC" evidence="4">
    <location>
        <begin position="65"/>
        <end position="253"/>
    </location>
</feature>
<dbReference type="Gene3D" id="1.10.10.750">
    <property type="entry name" value="Ypt/Rab-GAP domain of gyp1p, domain 1"/>
    <property type="match status" value="1"/>
</dbReference>
<evidence type="ECO:0000259" key="4">
    <source>
        <dbReference type="PROSITE" id="PS50086"/>
    </source>
</evidence>
<dbReference type="PANTHER" id="PTHR47219">
    <property type="entry name" value="RAB GTPASE-ACTIVATING PROTEIN 1-LIKE"/>
    <property type="match status" value="1"/>
</dbReference>
<dbReference type="PANTHER" id="PTHR47219:SF10">
    <property type="entry name" value="GROWTH HORMONE-REGULATED TBC PROTEIN 1"/>
    <property type="match status" value="1"/>
</dbReference>
<dbReference type="GO" id="GO:0005096">
    <property type="term" value="F:GTPase activator activity"/>
    <property type="evidence" value="ECO:0007669"/>
    <property type="project" value="UniProtKB-KW"/>
</dbReference>
<dbReference type="FunFam" id="1.10.472.80:FF:000029">
    <property type="entry name" value="Growth hormone-regulated TBC protein 1"/>
    <property type="match status" value="1"/>
</dbReference>